<evidence type="ECO:0000256" key="2">
    <source>
        <dbReference type="NCBIfam" id="TIGR00658"/>
    </source>
</evidence>
<dbReference type="InterPro" id="IPR036901">
    <property type="entry name" value="Asp/Orn_carbamoylTrfase_sf"/>
</dbReference>
<feature type="domain" description="Aspartate/ornithine carbamoyltransferase carbamoyl-P binding" evidence="5">
    <location>
        <begin position="15"/>
        <end position="153"/>
    </location>
</feature>
<dbReference type="GO" id="GO:0050231">
    <property type="term" value="F:putrescine carbamoyltransferase activity"/>
    <property type="evidence" value="ECO:0007669"/>
    <property type="project" value="UniProtKB-EC"/>
</dbReference>
<dbReference type="NCBIfam" id="NF001986">
    <property type="entry name" value="PRK00779.1"/>
    <property type="match status" value="1"/>
</dbReference>
<keyword evidence="7" id="KW-1185">Reference proteome</keyword>
<accession>A0ABY0FPW3</accession>
<keyword evidence="1 3" id="KW-0808">Transferase</keyword>
<reference evidence="6 7" key="2">
    <citation type="journal article" date="2020" name="Cell Rep.">
        <title>Acquisition and Adaptation of Ultra-small Parasitic Reduced Genome Bacteria to Mammalian Hosts.</title>
        <authorList>
            <person name="McLean J.S."/>
            <person name="Bor B."/>
            <person name="Kerns K.A."/>
            <person name="Liu Q."/>
            <person name="To T.T."/>
            <person name="Solden L."/>
            <person name="Hendrickson E.L."/>
            <person name="Wrighton K."/>
            <person name="Shi W."/>
            <person name="He X."/>
        </authorList>
    </citation>
    <scope>NUCLEOTIDE SEQUENCE [LARGE SCALE GENOMIC DNA]</scope>
    <source>
        <strain evidence="6 7">TM7_G3_2_Rum_HOT_351B</strain>
    </source>
</reference>
<evidence type="ECO:0000313" key="7">
    <source>
        <dbReference type="Proteomes" id="UP001191019"/>
    </source>
</evidence>
<organism evidence="6 7">
    <name type="scientific">Candidatus Nanosyncoccus alces</name>
    <dbReference type="NCBI Taxonomy" id="2171997"/>
    <lineage>
        <taxon>Bacteria</taxon>
        <taxon>Candidatus Saccharimonadota</taxon>
        <taxon>Candidatus Nanosyncoccalia</taxon>
        <taxon>Candidatus Nanosyncoccales</taxon>
        <taxon>Candidatus Nanosyncoccaceae</taxon>
        <taxon>Candidatus Nanosyncoccus</taxon>
    </lineage>
</organism>
<sequence length="345" mass="38926">MDRAYTLTHQTPTRKDFVDTADFDQSEIVDIIKLSRVVRGYIKEGGLLNSLLHKTLAMLFEQKSTRTRVSFEVAMVQLGGHALNLAPGAIQLGAHETIEDTAQVLGRMCDMIMSRVDKHESIEALAKYAQVSVINGMSDRAHPTQGVGDMITIFDHWPAGKKPGEVKVIFVGDATQVCNTLCDMTTKMGMNFVHYGPENHKIGEEWLEIGRKNVEKYGGSVMWTDDAECLKGADFIYTDVWYGLYDKETPKEEYMKDFYPKYQVNDEMMAATSNPNCRFMHCLPANRNEEVTDSVLDGPNSIAWDEAENRLTAQRGLVLYFGRVAQVTLDYIKQQKEGKDAKEEI</sequence>
<dbReference type="NCBIfam" id="TIGR00658">
    <property type="entry name" value="orni_carb_tr"/>
    <property type="match status" value="1"/>
</dbReference>
<name>A0ABY0FPW3_9BACT</name>
<evidence type="ECO:0000256" key="3">
    <source>
        <dbReference type="RuleBase" id="RU003634"/>
    </source>
</evidence>
<comment type="caution">
    <text evidence="6">The sequence shown here is derived from an EMBL/GenBank/DDBJ whole genome shotgun (WGS) entry which is preliminary data.</text>
</comment>
<evidence type="ECO:0000313" key="6">
    <source>
        <dbReference type="EMBL" id="RYC75117.1"/>
    </source>
</evidence>
<evidence type="ECO:0000259" key="5">
    <source>
        <dbReference type="Pfam" id="PF02729"/>
    </source>
</evidence>
<dbReference type="SUPFAM" id="SSF53671">
    <property type="entry name" value="Aspartate/ornithine carbamoyltransferase"/>
    <property type="match status" value="1"/>
</dbReference>
<gene>
    <name evidence="6" type="primary">ptcA</name>
    <name evidence="6" type="ORF">G3RUM_00057</name>
</gene>
<dbReference type="EC" id="2.1.3.3" evidence="2"/>
<dbReference type="InterPro" id="IPR006130">
    <property type="entry name" value="Asp/Orn_carbamoylTrfase"/>
</dbReference>
<dbReference type="InterPro" id="IPR006132">
    <property type="entry name" value="Asp/Orn_carbamoyltranf_P-bd"/>
</dbReference>
<comment type="similarity">
    <text evidence="3">Belongs to the aspartate/ornithine carbamoyltransferase superfamily.</text>
</comment>
<feature type="domain" description="Aspartate/ornithine carbamoyltransferase Asp/Orn-binding" evidence="4">
    <location>
        <begin position="165"/>
        <end position="320"/>
    </location>
</feature>
<reference evidence="6 7" key="1">
    <citation type="journal article" date="2018" name="bioRxiv">
        <title>Evidence of independent acquisition and adaption of ultra-small bacteria to human hosts across the highly diverse yet reduced genomes of the phylum Saccharibacteria.</title>
        <authorList>
            <person name="McLean J.S."/>
            <person name="Bor B."/>
            <person name="To T.T."/>
            <person name="Liu Q."/>
            <person name="Kearns K.A."/>
            <person name="Solden L.M."/>
            <person name="Wrighton K.C."/>
            <person name="He X."/>
            <person name="Shi W."/>
        </authorList>
    </citation>
    <scope>NUCLEOTIDE SEQUENCE [LARGE SCALE GENOMIC DNA]</scope>
    <source>
        <strain evidence="6 7">TM7_G3_2_Rum_HOT_351B</strain>
    </source>
</reference>
<evidence type="ECO:0000256" key="1">
    <source>
        <dbReference type="ARBA" id="ARBA00022679"/>
    </source>
</evidence>
<dbReference type="EMBL" id="PRLM01000001">
    <property type="protein sequence ID" value="RYC75117.1"/>
    <property type="molecule type" value="Genomic_DNA"/>
</dbReference>
<proteinExistence type="inferred from homology"/>
<dbReference type="PRINTS" id="PR00102">
    <property type="entry name" value="OTCASE"/>
</dbReference>
<dbReference type="Proteomes" id="UP001191019">
    <property type="component" value="Unassembled WGS sequence"/>
</dbReference>
<dbReference type="PANTHER" id="PTHR45753">
    <property type="entry name" value="ORNITHINE CARBAMOYLTRANSFERASE, MITOCHONDRIAL"/>
    <property type="match status" value="1"/>
</dbReference>
<dbReference type="InterPro" id="IPR002292">
    <property type="entry name" value="Orn/put_carbamltrans"/>
</dbReference>
<dbReference type="PRINTS" id="PR00100">
    <property type="entry name" value="AOTCASE"/>
</dbReference>
<dbReference type="Gene3D" id="3.40.50.1370">
    <property type="entry name" value="Aspartate/ornithine carbamoyltransferase"/>
    <property type="match status" value="2"/>
</dbReference>
<dbReference type="Pfam" id="PF02729">
    <property type="entry name" value="OTCace_N"/>
    <property type="match status" value="1"/>
</dbReference>
<evidence type="ECO:0000259" key="4">
    <source>
        <dbReference type="Pfam" id="PF00185"/>
    </source>
</evidence>
<dbReference type="RefSeq" id="WP_129734252.1">
    <property type="nucleotide sequence ID" value="NZ_PRLM01000001.1"/>
</dbReference>
<protein>
    <recommendedName>
        <fullName evidence="2">Ornithine carbamoyltransferase</fullName>
        <ecNumber evidence="2">2.1.3.3</ecNumber>
    </recommendedName>
</protein>
<dbReference type="Pfam" id="PF00185">
    <property type="entry name" value="OTCace"/>
    <property type="match status" value="1"/>
</dbReference>
<dbReference type="PANTHER" id="PTHR45753:SF3">
    <property type="entry name" value="ORNITHINE TRANSCARBAMYLASE, MITOCHONDRIAL"/>
    <property type="match status" value="1"/>
</dbReference>
<dbReference type="InterPro" id="IPR006131">
    <property type="entry name" value="Asp_carbamoyltransf_Asp/Orn-bd"/>
</dbReference>